<organism evidence="9 10">
    <name type="scientific">Diploscapter pachys</name>
    <dbReference type="NCBI Taxonomy" id="2018661"/>
    <lineage>
        <taxon>Eukaryota</taxon>
        <taxon>Metazoa</taxon>
        <taxon>Ecdysozoa</taxon>
        <taxon>Nematoda</taxon>
        <taxon>Chromadorea</taxon>
        <taxon>Rhabditida</taxon>
        <taxon>Rhabditina</taxon>
        <taxon>Rhabditomorpha</taxon>
        <taxon>Rhabditoidea</taxon>
        <taxon>Rhabditidae</taxon>
        <taxon>Diploscapter</taxon>
    </lineage>
</organism>
<feature type="transmembrane region" description="Helical" evidence="7">
    <location>
        <begin position="261"/>
        <end position="279"/>
    </location>
</feature>
<feature type="domain" description="EF-hand" evidence="8">
    <location>
        <begin position="17"/>
        <end position="52"/>
    </location>
</feature>
<dbReference type="GO" id="GO:0016020">
    <property type="term" value="C:membrane"/>
    <property type="evidence" value="ECO:0007669"/>
    <property type="project" value="UniProtKB-SubCell"/>
</dbReference>
<proteinExistence type="inferred from homology"/>
<feature type="transmembrane region" description="Helical" evidence="7">
    <location>
        <begin position="175"/>
        <end position="200"/>
    </location>
</feature>
<dbReference type="Gene3D" id="1.10.238.10">
    <property type="entry name" value="EF-hand"/>
    <property type="match status" value="1"/>
</dbReference>
<accession>A0A2A2J883</accession>
<dbReference type="InterPro" id="IPR051739">
    <property type="entry name" value="Rhomboid_IM_Serine_Proteases"/>
</dbReference>
<dbReference type="OrthoDB" id="418595at2759"/>
<feature type="transmembrane region" description="Helical" evidence="7">
    <location>
        <begin position="291"/>
        <end position="316"/>
    </location>
</feature>
<evidence type="ECO:0000256" key="4">
    <source>
        <dbReference type="ARBA" id="ARBA00022837"/>
    </source>
</evidence>
<evidence type="ECO:0000256" key="7">
    <source>
        <dbReference type="SAM" id="Phobius"/>
    </source>
</evidence>
<dbReference type="PANTHER" id="PTHR45840:SF9">
    <property type="entry name" value="INACTIVE RHOMBOID-RELATED PROTEIN 2"/>
    <property type="match status" value="1"/>
</dbReference>
<dbReference type="Proteomes" id="UP000218231">
    <property type="component" value="Unassembled WGS sequence"/>
</dbReference>
<evidence type="ECO:0000256" key="5">
    <source>
        <dbReference type="ARBA" id="ARBA00022989"/>
    </source>
</evidence>
<evidence type="ECO:0000259" key="8">
    <source>
        <dbReference type="PROSITE" id="PS50222"/>
    </source>
</evidence>
<dbReference type="GO" id="GO:0005509">
    <property type="term" value="F:calcium ion binding"/>
    <property type="evidence" value="ECO:0007669"/>
    <property type="project" value="InterPro"/>
</dbReference>
<keyword evidence="5 7" id="KW-1133">Transmembrane helix</keyword>
<dbReference type="InterPro" id="IPR022764">
    <property type="entry name" value="Peptidase_S54_rhomboid_dom"/>
</dbReference>
<keyword evidence="3 7" id="KW-0812">Transmembrane</keyword>
<evidence type="ECO:0000313" key="9">
    <source>
        <dbReference type="EMBL" id="PAV57966.1"/>
    </source>
</evidence>
<dbReference type="InterPro" id="IPR011992">
    <property type="entry name" value="EF-hand-dom_pair"/>
</dbReference>
<dbReference type="InterPro" id="IPR002048">
    <property type="entry name" value="EF_hand_dom"/>
</dbReference>
<dbReference type="SUPFAM" id="SSF144091">
    <property type="entry name" value="Rhomboid-like"/>
    <property type="match status" value="1"/>
</dbReference>
<comment type="similarity">
    <text evidence="2">Belongs to the peptidase S54 family.</text>
</comment>
<name>A0A2A2J883_9BILA</name>
<keyword evidence="10" id="KW-1185">Reference proteome</keyword>
<dbReference type="EMBL" id="LIAE01010609">
    <property type="protein sequence ID" value="PAV57966.1"/>
    <property type="molecule type" value="Genomic_DNA"/>
</dbReference>
<feature type="transmembrane region" description="Helical" evidence="7">
    <location>
        <begin position="126"/>
        <end position="144"/>
    </location>
</feature>
<dbReference type="Pfam" id="PF01694">
    <property type="entry name" value="Rhomboid"/>
    <property type="match status" value="1"/>
</dbReference>
<dbReference type="STRING" id="2018661.A0A2A2J883"/>
<dbReference type="Gene3D" id="1.20.1540.10">
    <property type="entry name" value="Rhomboid-like"/>
    <property type="match status" value="1"/>
</dbReference>
<dbReference type="CDD" id="cd00051">
    <property type="entry name" value="EFh"/>
    <property type="match status" value="1"/>
</dbReference>
<dbReference type="PROSITE" id="PS50222">
    <property type="entry name" value="EF_HAND_2"/>
    <property type="match status" value="2"/>
</dbReference>
<dbReference type="GO" id="GO:0004252">
    <property type="term" value="F:serine-type endopeptidase activity"/>
    <property type="evidence" value="ECO:0007669"/>
    <property type="project" value="InterPro"/>
</dbReference>
<reference evidence="9 10" key="1">
    <citation type="journal article" date="2017" name="Curr. Biol.">
        <title>Genome architecture and evolution of a unichromosomal asexual nematode.</title>
        <authorList>
            <person name="Fradin H."/>
            <person name="Zegar C."/>
            <person name="Gutwein M."/>
            <person name="Lucas J."/>
            <person name="Kovtun M."/>
            <person name="Corcoran D."/>
            <person name="Baugh L.R."/>
            <person name="Kiontke K."/>
            <person name="Gunsalus K."/>
            <person name="Fitch D.H."/>
            <person name="Piano F."/>
        </authorList>
    </citation>
    <scope>NUCLEOTIDE SEQUENCE [LARGE SCALE GENOMIC DNA]</scope>
    <source>
        <strain evidence="9">PF1309</strain>
    </source>
</reference>
<dbReference type="SMART" id="SM00054">
    <property type="entry name" value="EFh"/>
    <property type="match status" value="2"/>
</dbReference>
<comment type="caution">
    <text evidence="9">The sequence shown here is derived from an EMBL/GenBank/DDBJ whole genome shotgun (WGS) entry which is preliminary data.</text>
</comment>
<evidence type="ECO:0000256" key="2">
    <source>
        <dbReference type="ARBA" id="ARBA00009045"/>
    </source>
</evidence>
<evidence type="ECO:0000256" key="1">
    <source>
        <dbReference type="ARBA" id="ARBA00004141"/>
    </source>
</evidence>
<dbReference type="Pfam" id="PF13499">
    <property type="entry name" value="EF-hand_7"/>
    <property type="match status" value="1"/>
</dbReference>
<dbReference type="PROSITE" id="PS00018">
    <property type="entry name" value="EF_HAND_1"/>
    <property type="match status" value="1"/>
</dbReference>
<keyword evidence="4" id="KW-0106">Calcium</keyword>
<dbReference type="InterPro" id="IPR035952">
    <property type="entry name" value="Rhomboid-like_sf"/>
</dbReference>
<protein>
    <recommendedName>
        <fullName evidence="8">EF-hand domain-containing protein</fullName>
    </recommendedName>
</protein>
<feature type="domain" description="EF-hand" evidence="8">
    <location>
        <begin position="55"/>
        <end position="90"/>
    </location>
</feature>
<evidence type="ECO:0000256" key="3">
    <source>
        <dbReference type="ARBA" id="ARBA00022692"/>
    </source>
</evidence>
<gene>
    <name evidence="9" type="ORF">WR25_04413</name>
</gene>
<dbReference type="InterPro" id="IPR018247">
    <property type="entry name" value="EF_Hand_1_Ca_BS"/>
</dbReference>
<evidence type="ECO:0000256" key="6">
    <source>
        <dbReference type="ARBA" id="ARBA00023136"/>
    </source>
</evidence>
<dbReference type="SUPFAM" id="SSF47473">
    <property type="entry name" value="EF-hand"/>
    <property type="match status" value="1"/>
</dbReference>
<feature type="transmembrane region" description="Helical" evidence="7">
    <location>
        <begin position="206"/>
        <end position="225"/>
    </location>
</feature>
<evidence type="ECO:0000313" key="10">
    <source>
        <dbReference type="Proteomes" id="UP000218231"/>
    </source>
</evidence>
<dbReference type="AlphaFoldDB" id="A0A2A2J883"/>
<dbReference type="PANTHER" id="PTHR45840">
    <property type="entry name" value="RHOMBOID-RELATED PROTEIN"/>
    <property type="match status" value="1"/>
</dbReference>
<comment type="subcellular location">
    <subcellularLocation>
        <location evidence="1">Membrane</location>
        <topology evidence="1">Multi-pass membrane protein</topology>
    </subcellularLocation>
</comment>
<keyword evidence="6 7" id="KW-0472">Membrane</keyword>
<sequence length="319" mass="36537">MDNKHADFSLTDPQAEIAHSHWHRLFRAFDTNHDGYIPTTDLKKAIREATFSFGLSDAEIDEMTMRIDLNGDRLIDFSEFCFIMSQTKNYRLRHAMFLAAASVVPKSHRTEPFVYLQQYKCCPPPLFMITISIIQIGVYLYYVLDSQEGFRVDGPVPTLSPFIFNPHHRDQLWRYLTYSLIHIGYYHLIFNVLTQLLLGLPLELVHQWRVVVVYVMGVICGSLLVSAVDPTVYLAGASGGVYALLAAHFSELIMNWSEVSYIAHIGGFVAGLFVGIIFLRNFKRRSFEKIIWWTSLVAIVLFIVICLMVIFGPALFVRL</sequence>